<feature type="compositionally biased region" description="Low complexity" evidence="1">
    <location>
        <begin position="119"/>
        <end position="144"/>
    </location>
</feature>
<keyword evidence="3" id="KW-1185">Reference proteome</keyword>
<dbReference type="AlphaFoldDB" id="A0A6G1KUP2"/>
<feature type="region of interest" description="Disordered" evidence="1">
    <location>
        <begin position="119"/>
        <end position="164"/>
    </location>
</feature>
<proteinExistence type="predicted"/>
<evidence type="ECO:0000256" key="1">
    <source>
        <dbReference type="SAM" id="MobiDB-lite"/>
    </source>
</evidence>
<sequence length="219" mass="23883">MFTPSARTFAVAESKTEWLLGWDRGWHQVYDRSIRIRAGDVYLGAGGMPIIGGVDVPVVGAGNVPLIAADNRDVDGSRISQTEGGLVSKIHAHATASDSIDNMIESDWIRVASARETTAHAAASDRSPTTPSSSSSPSQISADSSLRRTRTVKRKRAKAYSRETRQRMQQLEQLRDKAISKGVLFVDEFKGMEANAKACCIKGWRQRLLAELGRMLAAP</sequence>
<feature type="compositionally biased region" description="Basic residues" evidence="1">
    <location>
        <begin position="147"/>
        <end position="159"/>
    </location>
</feature>
<dbReference type="OrthoDB" id="10656191at2759"/>
<protein>
    <submittedName>
        <fullName evidence="2">Uncharacterized protein</fullName>
    </submittedName>
</protein>
<evidence type="ECO:0000313" key="2">
    <source>
        <dbReference type="EMBL" id="KAF2764393.1"/>
    </source>
</evidence>
<name>A0A6G1KUP2_9PEZI</name>
<dbReference type="EMBL" id="ML995926">
    <property type="protein sequence ID" value="KAF2764393.1"/>
    <property type="molecule type" value="Genomic_DNA"/>
</dbReference>
<gene>
    <name evidence="2" type="ORF">EJ03DRAFT_355808</name>
</gene>
<accession>A0A6G1KUP2</accession>
<dbReference type="Proteomes" id="UP000799436">
    <property type="component" value="Unassembled WGS sequence"/>
</dbReference>
<organism evidence="2 3">
    <name type="scientific">Teratosphaeria nubilosa</name>
    <dbReference type="NCBI Taxonomy" id="161662"/>
    <lineage>
        <taxon>Eukaryota</taxon>
        <taxon>Fungi</taxon>
        <taxon>Dikarya</taxon>
        <taxon>Ascomycota</taxon>
        <taxon>Pezizomycotina</taxon>
        <taxon>Dothideomycetes</taxon>
        <taxon>Dothideomycetidae</taxon>
        <taxon>Mycosphaerellales</taxon>
        <taxon>Teratosphaeriaceae</taxon>
        <taxon>Teratosphaeria</taxon>
    </lineage>
</organism>
<reference evidence="2" key="1">
    <citation type="journal article" date="2020" name="Stud. Mycol.">
        <title>101 Dothideomycetes genomes: a test case for predicting lifestyles and emergence of pathogens.</title>
        <authorList>
            <person name="Haridas S."/>
            <person name="Albert R."/>
            <person name="Binder M."/>
            <person name="Bloem J."/>
            <person name="Labutti K."/>
            <person name="Salamov A."/>
            <person name="Andreopoulos B."/>
            <person name="Baker S."/>
            <person name="Barry K."/>
            <person name="Bills G."/>
            <person name="Bluhm B."/>
            <person name="Cannon C."/>
            <person name="Castanera R."/>
            <person name="Culley D."/>
            <person name="Daum C."/>
            <person name="Ezra D."/>
            <person name="Gonzalez J."/>
            <person name="Henrissat B."/>
            <person name="Kuo A."/>
            <person name="Liang C."/>
            <person name="Lipzen A."/>
            <person name="Lutzoni F."/>
            <person name="Magnuson J."/>
            <person name="Mondo S."/>
            <person name="Nolan M."/>
            <person name="Ohm R."/>
            <person name="Pangilinan J."/>
            <person name="Park H.-J."/>
            <person name="Ramirez L."/>
            <person name="Alfaro M."/>
            <person name="Sun H."/>
            <person name="Tritt A."/>
            <person name="Yoshinaga Y."/>
            <person name="Zwiers L.-H."/>
            <person name="Turgeon B."/>
            <person name="Goodwin S."/>
            <person name="Spatafora J."/>
            <person name="Crous P."/>
            <person name="Grigoriev I."/>
        </authorList>
    </citation>
    <scope>NUCLEOTIDE SEQUENCE</scope>
    <source>
        <strain evidence="2">CBS 116005</strain>
    </source>
</reference>
<evidence type="ECO:0000313" key="3">
    <source>
        <dbReference type="Proteomes" id="UP000799436"/>
    </source>
</evidence>